<keyword evidence="3 5" id="KW-1133">Transmembrane helix</keyword>
<protein>
    <submittedName>
        <fullName evidence="7">MFS transporter</fullName>
    </submittedName>
</protein>
<evidence type="ECO:0000256" key="3">
    <source>
        <dbReference type="ARBA" id="ARBA00022989"/>
    </source>
</evidence>
<dbReference type="EMBL" id="JBHUCO010000030">
    <property type="protein sequence ID" value="MFD1520806.1"/>
    <property type="molecule type" value="Genomic_DNA"/>
</dbReference>
<evidence type="ECO:0000256" key="4">
    <source>
        <dbReference type="ARBA" id="ARBA00023136"/>
    </source>
</evidence>
<dbReference type="RefSeq" id="WP_344724386.1">
    <property type="nucleotide sequence ID" value="NZ_BAAAUS010000024.1"/>
</dbReference>
<feature type="transmembrane region" description="Helical" evidence="5">
    <location>
        <begin position="40"/>
        <end position="63"/>
    </location>
</feature>
<feature type="transmembrane region" description="Helical" evidence="5">
    <location>
        <begin position="348"/>
        <end position="376"/>
    </location>
</feature>
<dbReference type="PANTHER" id="PTHR11360:SF290">
    <property type="entry name" value="MONOCARBOXYLATE MFS PERMEASE"/>
    <property type="match status" value="1"/>
</dbReference>
<organism evidence="7 8">
    <name type="scientific">Pseudonocardia yunnanensis</name>
    <dbReference type="NCBI Taxonomy" id="58107"/>
    <lineage>
        <taxon>Bacteria</taxon>
        <taxon>Bacillati</taxon>
        <taxon>Actinomycetota</taxon>
        <taxon>Actinomycetes</taxon>
        <taxon>Pseudonocardiales</taxon>
        <taxon>Pseudonocardiaceae</taxon>
        <taxon>Pseudonocardia</taxon>
    </lineage>
</organism>
<evidence type="ECO:0000256" key="2">
    <source>
        <dbReference type="ARBA" id="ARBA00022692"/>
    </source>
</evidence>
<feature type="transmembrane region" description="Helical" evidence="5">
    <location>
        <begin position="133"/>
        <end position="156"/>
    </location>
</feature>
<name>A0ABW4EZB0_9PSEU</name>
<gene>
    <name evidence="7" type="ORF">ACFSJD_25140</name>
</gene>
<evidence type="ECO:0000259" key="6">
    <source>
        <dbReference type="PROSITE" id="PS50850"/>
    </source>
</evidence>
<evidence type="ECO:0000313" key="8">
    <source>
        <dbReference type="Proteomes" id="UP001597114"/>
    </source>
</evidence>
<comment type="caution">
    <text evidence="7">The sequence shown here is derived from an EMBL/GenBank/DDBJ whole genome shotgun (WGS) entry which is preliminary data.</text>
</comment>
<feature type="transmembrane region" description="Helical" evidence="5">
    <location>
        <begin position="162"/>
        <end position="183"/>
    </location>
</feature>
<dbReference type="Proteomes" id="UP001597114">
    <property type="component" value="Unassembled WGS sequence"/>
</dbReference>
<dbReference type="Gene3D" id="1.20.1250.20">
    <property type="entry name" value="MFS general substrate transporter like domains"/>
    <property type="match status" value="2"/>
</dbReference>
<dbReference type="InterPro" id="IPR036259">
    <property type="entry name" value="MFS_trans_sf"/>
</dbReference>
<accession>A0ABW4EZB0</accession>
<sequence length="429" mass="43583">MRTRSGWWVVAGGSVLLTLQNGLIMSAFGAYLVAITAETGWSAGVIALGYAIVQLGNGFISPITGWCCDRFGTRAVSRIGTITTAVGFALASVVGEATHFVGAVVVIALGCSAAGMMPLTVAVVQSVTERRTLALGLLPTGVALGGLAVPLVTWALDSFGWRATFMGVAVVIFVVGLAAGVVLPTDRAPRPVVGAATASEPAVVDGPTAVAASEDRAASGDHDLRSALHTGAFWLLIVGHGSALVAVSAVNLHLVPLMTHHHGIPLAIAGLTVAVMSVAQLLGQIVTGFIGDRVDKRWYAAICMMVQTGVLIALAMVSGIGLVVAAAIVHGVAWGLRGPTMTALRTDYFGIGSFGTIMGWSMGFVSLGLVVGPLLVTALADGPAGYPGAFVALAVVTGLGSIAFLVLRKPRPPVRVVQQAVGCGRPEAA</sequence>
<reference evidence="8" key="1">
    <citation type="journal article" date="2019" name="Int. J. Syst. Evol. Microbiol.">
        <title>The Global Catalogue of Microorganisms (GCM) 10K type strain sequencing project: providing services to taxonomists for standard genome sequencing and annotation.</title>
        <authorList>
            <consortium name="The Broad Institute Genomics Platform"/>
            <consortium name="The Broad Institute Genome Sequencing Center for Infectious Disease"/>
            <person name="Wu L."/>
            <person name="Ma J."/>
        </authorList>
    </citation>
    <scope>NUCLEOTIDE SEQUENCE [LARGE SCALE GENOMIC DNA]</scope>
    <source>
        <strain evidence="8">CCM 7043</strain>
    </source>
</reference>
<feature type="domain" description="Major facilitator superfamily (MFS) profile" evidence="6">
    <location>
        <begin position="6"/>
        <end position="412"/>
    </location>
</feature>
<feature type="transmembrane region" description="Helical" evidence="5">
    <location>
        <begin position="264"/>
        <end position="286"/>
    </location>
</feature>
<feature type="transmembrane region" description="Helical" evidence="5">
    <location>
        <begin position="7"/>
        <end position="34"/>
    </location>
</feature>
<proteinExistence type="predicted"/>
<dbReference type="PROSITE" id="PS50850">
    <property type="entry name" value="MFS"/>
    <property type="match status" value="1"/>
</dbReference>
<comment type="subcellular location">
    <subcellularLocation>
        <location evidence="1">Cell membrane</location>
        <topology evidence="1">Multi-pass membrane protein</topology>
    </subcellularLocation>
</comment>
<keyword evidence="8" id="KW-1185">Reference proteome</keyword>
<feature type="transmembrane region" description="Helical" evidence="5">
    <location>
        <begin position="100"/>
        <end position="121"/>
    </location>
</feature>
<keyword evidence="2 5" id="KW-0812">Transmembrane</keyword>
<dbReference type="PANTHER" id="PTHR11360">
    <property type="entry name" value="MONOCARBOXYLATE TRANSPORTER"/>
    <property type="match status" value="1"/>
</dbReference>
<evidence type="ECO:0000256" key="5">
    <source>
        <dbReference type="SAM" id="Phobius"/>
    </source>
</evidence>
<feature type="transmembrane region" description="Helical" evidence="5">
    <location>
        <begin position="298"/>
        <end position="314"/>
    </location>
</feature>
<feature type="transmembrane region" description="Helical" evidence="5">
    <location>
        <begin position="320"/>
        <end position="336"/>
    </location>
</feature>
<dbReference type="Pfam" id="PF07690">
    <property type="entry name" value="MFS_1"/>
    <property type="match status" value="1"/>
</dbReference>
<keyword evidence="4 5" id="KW-0472">Membrane</keyword>
<dbReference type="InterPro" id="IPR011701">
    <property type="entry name" value="MFS"/>
</dbReference>
<evidence type="ECO:0000313" key="7">
    <source>
        <dbReference type="EMBL" id="MFD1520806.1"/>
    </source>
</evidence>
<dbReference type="InterPro" id="IPR050327">
    <property type="entry name" value="Proton-linked_MCT"/>
</dbReference>
<feature type="transmembrane region" description="Helical" evidence="5">
    <location>
        <begin position="388"/>
        <end position="407"/>
    </location>
</feature>
<feature type="transmembrane region" description="Helical" evidence="5">
    <location>
        <begin position="232"/>
        <end position="252"/>
    </location>
</feature>
<feature type="transmembrane region" description="Helical" evidence="5">
    <location>
        <begin position="75"/>
        <end position="94"/>
    </location>
</feature>
<dbReference type="InterPro" id="IPR020846">
    <property type="entry name" value="MFS_dom"/>
</dbReference>
<evidence type="ECO:0000256" key="1">
    <source>
        <dbReference type="ARBA" id="ARBA00004651"/>
    </source>
</evidence>
<dbReference type="SUPFAM" id="SSF103473">
    <property type="entry name" value="MFS general substrate transporter"/>
    <property type="match status" value="1"/>
</dbReference>